<dbReference type="Pfam" id="PF02152">
    <property type="entry name" value="FolB"/>
    <property type="match status" value="1"/>
</dbReference>
<reference evidence="9" key="1">
    <citation type="submission" date="2020-05" db="EMBL/GenBank/DDBJ databases">
        <authorList>
            <person name="Chiriac C."/>
            <person name="Salcher M."/>
            <person name="Ghai R."/>
            <person name="Kavagutti S V."/>
        </authorList>
    </citation>
    <scope>NUCLEOTIDE SEQUENCE</scope>
</reference>
<dbReference type="AlphaFoldDB" id="A0A6J6QTW0"/>
<evidence type="ECO:0000256" key="6">
    <source>
        <dbReference type="ARBA" id="ARBA00023239"/>
    </source>
</evidence>
<evidence type="ECO:0000256" key="1">
    <source>
        <dbReference type="ARBA" id="ARBA00001353"/>
    </source>
</evidence>
<comment type="similarity">
    <text evidence="3">Belongs to the DHNA family.</text>
</comment>
<evidence type="ECO:0000256" key="7">
    <source>
        <dbReference type="ARBA" id="ARBA00032903"/>
    </source>
</evidence>
<dbReference type="InterPro" id="IPR043133">
    <property type="entry name" value="GTP-CH-I_C/QueF"/>
</dbReference>
<dbReference type="EMBL" id="CAEZZP010000003">
    <property type="protein sequence ID" value="CAB4761092.1"/>
    <property type="molecule type" value="Genomic_DNA"/>
</dbReference>
<dbReference type="SUPFAM" id="SSF55620">
    <property type="entry name" value="Tetrahydrobiopterin biosynthesis enzymes-like"/>
    <property type="match status" value="1"/>
</dbReference>
<evidence type="ECO:0000256" key="2">
    <source>
        <dbReference type="ARBA" id="ARBA00005013"/>
    </source>
</evidence>
<evidence type="ECO:0000256" key="5">
    <source>
        <dbReference type="ARBA" id="ARBA00022909"/>
    </source>
</evidence>
<evidence type="ECO:0000256" key="4">
    <source>
        <dbReference type="ARBA" id="ARBA00013043"/>
    </source>
</evidence>
<evidence type="ECO:0000313" key="11">
    <source>
        <dbReference type="EMBL" id="CAB4802326.1"/>
    </source>
</evidence>
<keyword evidence="6" id="KW-0456">Lyase</keyword>
<dbReference type="EMBL" id="CAEZYH010000011">
    <property type="protein sequence ID" value="CAB4712438.1"/>
    <property type="molecule type" value="Genomic_DNA"/>
</dbReference>
<dbReference type="EC" id="4.1.2.25" evidence="4"/>
<protein>
    <recommendedName>
        <fullName evidence="4">dihydroneopterin aldolase</fullName>
        <ecNumber evidence="4">4.1.2.25</ecNumber>
    </recommendedName>
    <alternativeName>
        <fullName evidence="7">7,8-dihydroneopterin aldolase</fullName>
    </alternativeName>
</protein>
<dbReference type="InterPro" id="IPR006157">
    <property type="entry name" value="FolB_dom"/>
</dbReference>
<dbReference type="GO" id="GO:0046656">
    <property type="term" value="P:folic acid biosynthetic process"/>
    <property type="evidence" value="ECO:0007669"/>
    <property type="project" value="UniProtKB-KW"/>
</dbReference>
<evidence type="ECO:0000313" key="13">
    <source>
        <dbReference type="EMBL" id="CAB4891153.1"/>
    </source>
</evidence>
<evidence type="ECO:0000313" key="9">
    <source>
        <dbReference type="EMBL" id="CAB4712438.1"/>
    </source>
</evidence>
<evidence type="ECO:0000259" key="8">
    <source>
        <dbReference type="SMART" id="SM00905"/>
    </source>
</evidence>
<dbReference type="Gene3D" id="3.30.1130.10">
    <property type="match status" value="1"/>
</dbReference>
<dbReference type="EMBL" id="CAFBLJ010000003">
    <property type="protein sequence ID" value="CAB4855851.1"/>
    <property type="molecule type" value="Genomic_DNA"/>
</dbReference>
<feature type="domain" description="Dihydroneopterin aldolase/epimerase" evidence="8">
    <location>
        <begin position="8"/>
        <end position="120"/>
    </location>
</feature>
<comment type="catalytic activity">
    <reaction evidence="1">
        <text>7,8-dihydroneopterin = 6-hydroxymethyl-7,8-dihydropterin + glycolaldehyde</text>
        <dbReference type="Rhea" id="RHEA:10540"/>
        <dbReference type="ChEBI" id="CHEBI:17001"/>
        <dbReference type="ChEBI" id="CHEBI:17071"/>
        <dbReference type="ChEBI" id="CHEBI:44841"/>
        <dbReference type="EC" id="4.1.2.25"/>
    </reaction>
</comment>
<dbReference type="InterPro" id="IPR006156">
    <property type="entry name" value="Dihydroneopterin_aldolase"/>
</dbReference>
<evidence type="ECO:0000313" key="10">
    <source>
        <dbReference type="EMBL" id="CAB4761092.1"/>
    </source>
</evidence>
<dbReference type="EMBL" id="CAFBMF010000014">
    <property type="protein sequence ID" value="CAB4891153.1"/>
    <property type="molecule type" value="Genomic_DNA"/>
</dbReference>
<dbReference type="NCBIfam" id="TIGR00526">
    <property type="entry name" value="folB_dom"/>
    <property type="match status" value="1"/>
</dbReference>
<dbReference type="GO" id="GO:0005737">
    <property type="term" value="C:cytoplasm"/>
    <property type="evidence" value="ECO:0007669"/>
    <property type="project" value="TreeGrafter"/>
</dbReference>
<organism evidence="9">
    <name type="scientific">freshwater metagenome</name>
    <dbReference type="NCBI Taxonomy" id="449393"/>
    <lineage>
        <taxon>unclassified sequences</taxon>
        <taxon>metagenomes</taxon>
        <taxon>ecological metagenomes</taxon>
    </lineage>
</organism>
<dbReference type="PANTHER" id="PTHR42844">
    <property type="entry name" value="DIHYDRONEOPTERIN ALDOLASE 1-RELATED"/>
    <property type="match status" value="1"/>
</dbReference>
<dbReference type="PANTHER" id="PTHR42844:SF1">
    <property type="entry name" value="DIHYDRONEOPTERIN ALDOLASE 1-RELATED"/>
    <property type="match status" value="1"/>
</dbReference>
<keyword evidence="5" id="KW-0289">Folate biosynthesis</keyword>
<dbReference type="EMBL" id="CAFBPS010000107">
    <property type="protein sequence ID" value="CAB5033877.1"/>
    <property type="molecule type" value="Genomic_DNA"/>
</dbReference>
<name>A0A6J6QTW0_9ZZZZ</name>
<comment type="pathway">
    <text evidence="2">Cofactor biosynthesis; tetrahydrofolate biosynthesis; 2-amino-4-hydroxy-6-hydroxymethyl-7,8-dihydropteridine diphosphate from 7,8-dihydroneopterin triphosphate: step 3/4.</text>
</comment>
<evidence type="ECO:0000313" key="12">
    <source>
        <dbReference type="EMBL" id="CAB4855851.1"/>
    </source>
</evidence>
<evidence type="ECO:0000256" key="3">
    <source>
        <dbReference type="ARBA" id="ARBA00005708"/>
    </source>
</evidence>
<sequence length="127" mass="14084">MAPVIDHILINELRVVSVIGVLDHERLSAQPLQIDVDIHVDLHDAGSSDDLTQTVHYGEVCMQLAEIARSTSDQLLERLAQRMADVVLSFPHVLAVDLTLTKLRPPVPEDVQSTAVRIHRAALRTNE</sequence>
<dbReference type="SMART" id="SM00905">
    <property type="entry name" value="FolB"/>
    <property type="match status" value="1"/>
</dbReference>
<dbReference type="GO" id="GO:0004150">
    <property type="term" value="F:dihydroneopterin aldolase activity"/>
    <property type="evidence" value="ECO:0007669"/>
    <property type="project" value="UniProtKB-EC"/>
</dbReference>
<accession>A0A6J6QTW0</accession>
<proteinExistence type="inferred from homology"/>
<dbReference type="NCBIfam" id="TIGR00525">
    <property type="entry name" value="folB"/>
    <property type="match status" value="1"/>
</dbReference>
<dbReference type="EMBL" id="CAFAAL010000050">
    <property type="protein sequence ID" value="CAB4802326.1"/>
    <property type="molecule type" value="Genomic_DNA"/>
</dbReference>
<gene>
    <name evidence="9" type="ORF">UFOPK2658_00487</name>
    <name evidence="10" type="ORF">UFOPK2880_00111</name>
    <name evidence="11" type="ORF">UFOPK3004_00745</name>
    <name evidence="12" type="ORF">UFOPK3304_00116</name>
    <name evidence="13" type="ORF">UFOPK3494_00367</name>
    <name evidence="14" type="ORF">UFOPK4134_01284</name>
</gene>
<evidence type="ECO:0000313" key="14">
    <source>
        <dbReference type="EMBL" id="CAB5033877.1"/>
    </source>
</evidence>